<feature type="transmembrane region" description="Helical" evidence="1">
    <location>
        <begin position="162"/>
        <end position="183"/>
    </location>
</feature>
<dbReference type="AlphaFoldDB" id="A0A8H5MQZ4"/>
<keyword evidence="5" id="KW-1185">Reference proteome</keyword>
<dbReference type="InterPro" id="IPR000873">
    <property type="entry name" value="AMP-dep_synth/lig_dom"/>
</dbReference>
<dbReference type="GO" id="GO:0030729">
    <property type="term" value="F:acetoacetate-CoA ligase activity"/>
    <property type="evidence" value="ECO:0007669"/>
    <property type="project" value="InterPro"/>
</dbReference>
<keyword evidence="4" id="KW-0436">Ligase</keyword>
<keyword evidence="1" id="KW-0472">Membrane</keyword>
<proteinExistence type="predicted"/>
<feature type="domain" description="AMP-dependent synthetase/ligase" evidence="2">
    <location>
        <begin position="130"/>
        <end position="498"/>
    </location>
</feature>
<keyword evidence="1" id="KW-0812">Transmembrane</keyword>
<dbReference type="EMBL" id="JAAOAM010000235">
    <property type="protein sequence ID" value="KAF5537382.1"/>
    <property type="molecule type" value="Genomic_DNA"/>
</dbReference>
<accession>A0A8H5MQZ4</accession>
<dbReference type="InterPro" id="IPR020845">
    <property type="entry name" value="AMP-binding_CS"/>
</dbReference>
<dbReference type="Gene3D" id="3.30.300.30">
    <property type="match status" value="1"/>
</dbReference>
<keyword evidence="1" id="KW-1133">Transmembrane helix</keyword>
<dbReference type="Proteomes" id="UP000522262">
    <property type="component" value="Unassembled WGS sequence"/>
</dbReference>
<protein>
    <submittedName>
        <fullName evidence="4">Acetoacetate ligase</fullName>
    </submittedName>
</protein>
<gene>
    <name evidence="4" type="ORF">FMEXI_9934</name>
</gene>
<dbReference type="InterPro" id="IPR025110">
    <property type="entry name" value="AMP-bd_C"/>
</dbReference>
<reference evidence="4 5" key="1">
    <citation type="submission" date="2020-05" db="EMBL/GenBank/DDBJ databases">
        <title>Identification and distribution of gene clusters putatively required for synthesis of sphingolipid metabolism inhibitors in phylogenetically diverse species of the filamentous fungus Fusarium.</title>
        <authorList>
            <person name="Kim H.-S."/>
            <person name="Busman M."/>
            <person name="Brown D.W."/>
            <person name="Divon H."/>
            <person name="Uhlig S."/>
            <person name="Proctor R.H."/>
        </authorList>
    </citation>
    <scope>NUCLEOTIDE SEQUENCE [LARGE SCALE GENOMIC DNA]</scope>
    <source>
        <strain evidence="4 5">NRRL 53147</strain>
    </source>
</reference>
<dbReference type="InterPro" id="IPR042099">
    <property type="entry name" value="ANL_N_sf"/>
</dbReference>
<dbReference type="Gene3D" id="3.40.50.12780">
    <property type="entry name" value="N-terminal domain of ligase-like"/>
    <property type="match status" value="1"/>
</dbReference>
<dbReference type="SUPFAM" id="SSF56801">
    <property type="entry name" value="Acetyl-CoA synthetase-like"/>
    <property type="match status" value="1"/>
</dbReference>
<evidence type="ECO:0000313" key="4">
    <source>
        <dbReference type="EMBL" id="KAF5537382.1"/>
    </source>
</evidence>
<name>A0A8H5MQZ4_9HYPO</name>
<sequence>MDLTKTPRKVWEHPNPKRTAMWAFMQEANKLHGLNLKTFNDLYEWSVSKRSDFYAQLWASQNWIHEGSYSYVVDESIPITNLPTWFPGIRINYAENLLWTGTVGGAPGERSTLHKEDGTIAITEVREGDSSVKNVTWGELRRMVGKLAGALKQRGVKKGDRVVMIGAHAVETLVVFLATTWLGGLFSSSSTDMGVGGLLQRTVQIDPKFVFFDDGALYNGKVIDLRDKIKGVVEGMKECPSFQGAIVVQRFDSPHDTSQIPKTQRLELFLSSAPPTPPPIERVGFQDPMVVYYSSGTTGTPKAIVHGVGPILVSVAKEAILHREITPKDVALQYTTTGWIMYLASVTRLAFGGRTVFYDGSPFVPDRSVLLRIVEEQRVTNLGISPRWLGELMKEGIVPQKEADLSSLTAVQSTGMVLKEQVFDWFYDGAFPTNIKLANFSGGTDIAACFVMENPLSPIYAGGCPGRVIGTPMAIYPSSPDLDKPISPVPDGEPGDLVGTDAFPNVPLYLWNDTTPAPGKKYTSAYFDRFPNVWSQGDFAAVHPQTGHIHILGRSDGVLNPSGIRFGSADIYAVLEGSFAKEVAESLCVGQRRPQDHDESVVLFLLMKPGVNFNAELTSRVRERIAKELTKRHVPKYIFEVPDIPTTVNGKKVELPVKQIISGSNIKPSGTLLNPQSLDYFYQFQKIEKIDQVKAKL</sequence>
<evidence type="ECO:0000259" key="3">
    <source>
        <dbReference type="Pfam" id="PF13193"/>
    </source>
</evidence>
<dbReference type="InterPro" id="IPR045851">
    <property type="entry name" value="AMP-bd_C_sf"/>
</dbReference>
<feature type="domain" description="AMP-binding enzyme C-terminal" evidence="3">
    <location>
        <begin position="581"/>
        <end position="651"/>
    </location>
</feature>
<comment type="caution">
    <text evidence="4">The sequence shown here is derived from an EMBL/GenBank/DDBJ whole genome shotgun (WGS) entry which is preliminary data.</text>
</comment>
<dbReference type="PANTHER" id="PTHR42921:SF4">
    <property type="entry name" value="ACETOACETYL-COA SYNTHASE (AFU_ORTHOLOGUE AFUA_8G04770)"/>
    <property type="match status" value="1"/>
</dbReference>
<dbReference type="InterPro" id="IPR005914">
    <property type="entry name" value="Acac_CoA_synth"/>
</dbReference>
<dbReference type="Pfam" id="PF13193">
    <property type="entry name" value="AMP-binding_C"/>
    <property type="match status" value="1"/>
</dbReference>
<dbReference type="Pfam" id="PF00501">
    <property type="entry name" value="AMP-binding"/>
    <property type="match status" value="1"/>
</dbReference>
<organism evidence="4 5">
    <name type="scientific">Fusarium mexicanum</name>
    <dbReference type="NCBI Taxonomy" id="751941"/>
    <lineage>
        <taxon>Eukaryota</taxon>
        <taxon>Fungi</taxon>
        <taxon>Dikarya</taxon>
        <taxon>Ascomycota</taxon>
        <taxon>Pezizomycotina</taxon>
        <taxon>Sordariomycetes</taxon>
        <taxon>Hypocreomycetidae</taxon>
        <taxon>Hypocreales</taxon>
        <taxon>Nectriaceae</taxon>
        <taxon>Fusarium</taxon>
        <taxon>Fusarium fujikuroi species complex</taxon>
    </lineage>
</organism>
<evidence type="ECO:0000313" key="5">
    <source>
        <dbReference type="Proteomes" id="UP000522262"/>
    </source>
</evidence>
<dbReference type="GO" id="GO:0006629">
    <property type="term" value="P:lipid metabolic process"/>
    <property type="evidence" value="ECO:0007669"/>
    <property type="project" value="InterPro"/>
</dbReference>
<dbReference type="PROSITE" id="PS00455">
    <property type="entry name" value="AMP_BINDING"/>
    <property type="match status" value="1"/>
</dbReference>
<dbReference type="NCBIfam" id="TIGR01217">
    <property type="entry name" value="ac_ac_CoA_syn"/>
    <property type="match status" value="1"/>
</dbReference>
<evidence type="ECO:0000256" key="1">
    <source>
        <dbReference type="SAM" id="Phobius"/>
    </source>
</evidence>
<evidence type="ECO:0000259" key="2">
    <source>
        <dbReference type="Pfam" id="PF00501"/>
    </source>
</evidence>
<dbReference type="PANTHER" id="PTHR42921">
    <property type="entry name" value="ACETOACETYL-COA SYNTHETASE"/>
    <property type="match status" value="1"/>
</dbReference>